<dbReference type="Proteomes" id="UP000237798">
    <property type="component" value="Unassembled WGS sequence"/>
</dbReference>
<comment type="caution">
    <text evidence="1">The sequence shown here is derived from an EMBL/GenBank/DDBJ whole genome shotgun (WGS) entry which is preliminary data.</text>
</comment>
<organism evidence="1 2">
    <name type="scientific">Clostridium luticellarii</name>
    <dbReference type="NCBI Taxonomy" id="1691940"/>
    <lineage>
        <taxon>Bacteria</taxon>
        <taxon>Bacillati</taxon>
        <taxon>Bacillota</taxon>
        <taxon>Clostridia</taxon>
        <taxon>Eubacteriales</taxon>
        <taxon>Clostridiaceae</taxon>
        <taxon>Clostridium</taxon>
    </lineage>
</organism>
<accession>A0A2T0BQ39</accession>
<proteinExistence type="predicted"/>
<keyword evidence="2" id="KW-1185">Reference proteome</keyword>
<evidence type="ECO:0000313" key="2">
    <source>
        <dbReference type="Proteomes" id="UP000237798"/>
    </source>
</evidence>
<dbReference type="EMBL" id="PVXP01000009">
    <property type="protein sequence ID" value="PRR85989.1"/>
    <property type="molecule type" value="Genomic_DNA"/>
</dbReference>
<reference evidence="1 2" key="1">
    <citation type="submission" date="2018-03" db="EMBL/GenBank/DDBJ databases">
        <title>Genome sequence of Clostridium luticellarii DSM 29923.</title>
        <authorList>
            <person name="Poehlein A."/>
            <person name="Daniel R."/>
        </authorList>
    </citation>
    <scope>NUCLEOTIDE SEQUENCE [LARGE SCALE GENOMIC DNA]</scope>
    <source>
        <strain evidence="1 2">DSM 29923</strain>
    </source>
</reference>
<sequence>MEDYKYSLDIIKQELNSKWICSEIKYAFKVSVEALEKQIPQKPTHLTAENDIKIGSFVFHKGAKIYSCKCKEWVGYKDLFCKHCGQKLKWD</sequence>
<gene>
    <name evidence="1" type="ORF">CLLU_10170</name>
</gene>
<name>A0A2T0BQ39_9CLOT</name>
<dbReference type="RefSeq" id="WP_106008495.1">
    <property type="nucleotide sequence ID" value="NZ_PVXP01000009.1"/>
</dbReference>
<protein>
    <submittedName>
        <fullName evidence="1">Uncharacterized protein</fullName>
    </submittedName>
</protein>
<dbReference type="OrthoDB" id="1957705at2"/>
<evidence type="ECO:0000313" key="1">
    <source>
        <dbReference type="EMBL" id="PRR85989.1"/>
    </source>
</evidence>
<dbReference type="AlphaFoldDB" id="A0A2T0BQ39"/>